<evidence type="ECO:0000256" key="6">
    <source>
        <dbReference type="ARBA" id="ARBA00022490"/>
    </source>
</evidence>
<evidence type="ECO:0000256" key="9">
    <source>
        <dbReference type="ARBA" id="ARBA00022679"/>
    </source>
</evidence>
<dbReference type="PROSITE" id="PS51285">
    <property type="entry name" value="AGC_KINASE_CTER"/>
    <property type="match status" value="1"/>
</dbReference>
<keyword evidence="13" id="KW-0418">Kinase</keyword>
<dbReference type="Gene3D" id="2.130.10.10">
    <property type="entry name" value="YVTN repeat-like/Quinoprotein amine dehydrogenase"/>
    <property type="match status" value="5"/>
</dbReference>
<evidence type="ECO:0000256" key="15">
    <source>
        <dbReference type="ARBA" id="ARBA00023242"/>
    </source>
</evidence>
<dbReference type="Pfam" id="PF00400">
    <property type="entry name" value="WD40"/>
    <property type="match status" value="9"/>
</dbReference>
<comment type="similarity">
    <text evidence="4">Belongs to the WD repeat ELP2 family.</text>
</comment>
<dbReference type="InterPro" id="IPR037289">
    <property type="entry name" value="Elp2"/>
</dbReference>
<evidence type="ECO:0000256" key="5">
    <source>
        <dbReference type="ARBA" id="ARBA00020267"/>
    </source>
</evidence>
<dbReference type="InterPro" id="IPR036322">
    <property type="entry name" value="WD40_repeat_dom_sf"/>
</dbReference>
<evidence type="ECO:0000256" key="4">
    <source>
        <dbReference type="ARBA" id="ARBA00005881"/>
    </source>
</evidence>
<feature type="repeat" description="WD" evidence="16">
    <location>
        <begin position="951"/>
        <end position="992"/>
    </location>
</feature>
<evidence type="ECO:0000256" key="14">
    <source>
        <dbReference type="ARBA" id="ARBA00022840"/>
    </source>
</evidence>
<dbReference type="Pfam" id="PF00433">
    <property type="entry name" value="Pkinase_C"/>
    <property type="match status" value="1"/>
</dbReference>
<gene>
    <name evidence="19" type="primary">LOC106806426</name>
</gene>
<evidence type="ECO:0000256" key="2">
    <source>
        <dbReference type="ARBA" id="ARBA00004496"/>
    </source>
</evidence>
<evidence type="ECO:0000256" key="11">
    <source>
        <dbReference type="ARBA" id="ARBA00022737"/>
    </source>
</evidence>
<keyword evidence="18" id="KW-1185">Reference proteome</keyword>
<accession>A0ABM1DV69</accession>
<comment type="subcellular location">
    <subcellularLocation>
        <location evidence="2">Cytoplasm</location>
    </subcellularLocation>
    <subcellularLocation>
        <location evidence="1">Nucleus</location>
    </subcellularLocation>
</comment>
<evidence type="ECO:0000313" key="18">
    <source>
        <dbReference type="Proteomes" id="UP000695022"/>
    </source>
</evidence>
<dbReference type="InterPro" id="IPR015943">
    <property type="entry name" value="WD40/YVTN_repeat-like_dom_sf"/>
</dbReference>
<protein>
    <recommendedName>
        <fullName evidence="5">Elongator complex protein 2</fullName>
    </recommendedName>
</protein>
<feature type="repeat" description="WD" evidence="16">
    <location>
        <begin position="206"/>
        <end position="243"/>
    </location>
</feature>
<dbReference type="InterPro" id="IPR017892">
    <property type="entry name" value="Pkinase_C"/>
</dbReference>
<keyword evidence="7" id="KW-0723">Serine/threonine-protein kinase</keyword>
<keyword evidence="6" id="KW-0963">Cytoplasm</keyword>
<evidence type="ECO:0000256" key="7">
    <source>
        <dbReference type="ARBA" id="ARBA00022527"/>
    </source>
</evidence>
<proteinExistence type="inferred from homology"/>
<keyword evidence="15" id="KW-0539">Nucleus</keyword>
<keyword evidence="12" id="KW-0547">Nucleotide-binding</keyword>
<keyword evidence="14" id="KW-0067">ATP-binding</keyword>
<evidence type="ECO:0000256" key="16">
    <source>
        <dbReference type="PROSITE-ProRule" id="PRU00221"/>
    </source>
</evidence>
<keyword evidence="9" id="KW-0808">Transferase</keyword>
<evidence type="ECO:0000256" key="10">
    <source>
        <dbReference type="ARBA" id="ARBA00022694"/>
    </source>
</evidence>
<dbReference type="SMART" id="SM00320">
    <property type="entry name" value="WD40"/>
    <property type="match status" value="11"/>
</dbReference>
<feature type="repeat" description="WD" evidence="16">
    <location>
        <begin position="619"/>
        <end position="651"/>
    </location>
</feature>
<dbReference type="PANTHER" id="PTHR44111">
    <property type="entry name" value="ELONGATOR COMPLEX PROTEIN 2"/>
    <property type="match status" value="1"/>
</dbReference>
<dbReference type="RefSeq" id="XP_014663840.1">
    <property type="nucleotide sequence ID" value="XM_014808354.1"/>
</dbReference>
<sequence length="1024" mass="115389">MEKACESCYISCSCNRTPHSAHWGYNKVLCYGSCNSISLYEVKFPPCDGQVVQTLNAHKGRVNCVQWITKHGEVEDELVSGSTDSIGIVWRRLNSQLCAVNTLTGHTGSINAISAHYLWRIKDATCAKTQIATASADSTVKLWEREWEADEFTCIQTLSFGSGFSLDVALTTLPGTEVSLLACGCDDMRIHLFVQQSGQFIKVQSLAGHEDWVRGLDFAMDDGGDLLLASCAQDFFIRLWRISPRCSEVHNQQKLTSSVSNEDDIKIKEKMFTVDNEGKQYSFVVSVEAVMTGHEGWVYGVHWQPAEYADGTRRQPMCLISASMDKTVILWKPDADTGVWLDKVRVGEIGGNTLGFYGCQLSPDGCSFMAHGYQGAIHMWHKNQVSDQWVPGVTVGGHFDEVTDIDWDPEGGEFLLSVSLDQTTRLHAPWVRDATKTNWHEIARPQVHGYDMTSIAMIGRCRFVSGADEKVLRTFEAPRNFVENLARLSGVEAQRDVENLLNIPEGASVPALGLSNKAVFSAGEKIVNDELSIQPHPNEQYPELYFKPVRLLEPPSEEDLLQNTLWPEIQKLYGHGYELYSVASNHERTIVASVCKASKPEHAAVILWDTSSWRQMCQLRSHQLTVTQLAFSPDDRYLLSVSRDRTWSLFKRTQSEQGLQFERVGYSDKKTGIHSRIIWACAWSHDNKHFATASRDKKVVMWQVTQEQRKDSCLGIVQACPDPLQLDDSITAIDMPFVLCSSEEYLVAVGLESGIIQLFKWNSLHTNPWSKVITLDEKYPFFKCFKLCTVELAPVTPPFKPQVTSETDTRYFDAEFTGDSVDLTPPRHTGGPLNAIVEESTDAPYFQQFSYHGDRGTLGMEYGVWFVARLQGQWSLASKPEHAAVILWDTSSWRQMCQLRSHQLTVTQLAFSPDDRYLLSVSRDRTWSLFKRTQSEQGLQFERVGYSDKKTGIHSRIIWACAWSHDNKHFATASRDKKVVMWQVTQEQRKDSCLGIVQACPDPLQLDDSITAIDMPFVLCSSGE</sequence>
<evidence type="ECO:0000256" key="1">
    <source>
        <dbReference type="ARBA" id="ARBA00004123"/>
    </source>
</evidence>
<dbReference type="PANTHER" id="PTHR44111:SF1">
    <property type="entry name" value="ELONGATOR COMPLEX PROTEIN 2"/>
    <property type="match status" value="1"/>
</dbReference>
<evidence type="ECO:0000256" key="3">
    <source>
        <dbReference type="ARBA" id="ARBA00005043"/>
    </source>
</evidence>
<keyword evidence="8 16" id="KW-0853">WD repeat</keyword>
<feature type="repeat" description="WD" evidence="16">
    <location>
        <begin position="671"/>
        <end position="712"/>
    </location>
</feature>
<evidence type="ECO:0000313" key="19">
    <source>
        <dbReference type="RefSeq" id="XP_014663840.1"/>
    </source>
</evidence>
<name>A0ABM1DV69_PRICU</name>
<feature type="domain" description="AGC-kinase C-terminal" evidence="17">
    <location>
        <begin position="765"/>
        <end position="861"/>
    </location>
</feature>
<organism evidence="18 19">
    <name type="scientific">Priapulus caudatus</name>
    <name type="common">Priapulid worm</name>
    <dbReference type="NCBI Taxonomy" id="37621"/>
    <lineage>
        <taxon>Eukaryota</taxon>
        <taxon>Metazoa</taxon>
        <taxon>Ecdysozoa</taxon>
        <taxon>Scalidophora</taxon>
        <taxon>Priapulida</taxon>
        <taxon>Priapulimorpha</taxon>
        <taxon>Priapulimorphida</taxon>
        <taxon>Priapulidae</taxon>
        <taxon>Priapulus</taxon>
    </lineage>
</organism>
<keyword evidence="10" id="KW-0819">tRNA processing</keyword>
<dbReference type="InterPro" id="IPR000961">
    <property type="entry name" value="AGC-kinase_C"/>
</dbReference>
<dbReference type="GeneID" id="106806426"/>
<comment type="pathway">
    <text evidence="3">tRNA modification; 5-methoxycarbonylmethyl-2-thiouridine-tRNA biosynthesis.</text>
</comment>
<evidence type="ECO:0000259" key="17">
    <source>
        <dbReference type="PROSITE" id="PS51285"/>
    </source>
</evidence>
<evidence type="ECO:0000256" key="8">
    <source>
        <dbReference type="ARBA" id="ARBA00022574"/>
    </source>
</evidence>
<dbReference type="InterPro" id="IPR001680">
    <property type="entry name" value="WD40_rpt"/>
</dbReference>
<evidence type="ECO:0000256" key="12">
    <source>
        <dbReference type="ARBA" id="ARBA00022741"/>
    </source>
</evidence>
<dbReference type="Proteomes" id="UP000695022">
    <property type="component" value="Unplaced"/>
</dbReference>
<reference evidence="19" key="1">
    <citation type="submission" date="2025-08" db="UniProtKB">
        <authorList>
            <consortium name="RefSeq"/>
        </authorList>
    </citation>
    <scope>IDENTIFICATION</scope>
</reference>
<keyword evidence="11" id="KW-0677">Repeat</keyword>
<dbReference type="SUPFAM" id="SSF50978">
    <property type="entry name" value="WD40 repeat-like"/>
    <property type="match status" value="3"/>
</dbReference>
<feature type="repeat" description="WD" evidence="16">
    <location>
        <begin position="899"/>
        <end position="931"/>
    </location>
</feature>
<evidence type="ECO:0000256" key="13">
    <source>
        <dbReference type="ARBA" id="ARBA00022777"/>
    </source>
</evidence>
<dbReference type="PROSITE" id="PS50082">
    <property type="entry name" value="WD_REPEATS_2"/>
    <property type="match status" value="5"/>
</dbReference>